<dbReference type="InterPro" id="IPR000195">
    <property type="entry name" value="Rab-GAP-TBC_dom"/>
</dbReference>
<dbReference type="EMBL" id="CAMXCT030006789">
    <property type="protein sequence ID" value="CAL4807387.1"/>
    <property type="molecule type" value="Genomic_DNA"/>
</dbReference>
<reference evidence="4" key="1">
    <citation type="submission" date="2022-10" db="EMBL/GenBank/DDBJ databases">
        <authorList>
            <person name="Chen Y."/>
            <person name="Dougan E. K."/>
            <person name="Chan C."/>
            <person name="Rhodes N."/>
            <person name="Thang M."/>
        </authorList>
    </citation>
    <scope>NUCLEOTIDE SEQUENCE</scope>
</reference>
<sequence>MAFPGGGMPPGGLEGLLGGLGMGPGALDNIWENPMVTSIAFHPSKIEPSYLDVTSGPIRDGTFTMADDSKISYRFYLPPKEADVKIVVYFFHGNAEVCTAMDDIAEMLHSHGAALLSIDYRGYAWGTGQPSLKKLCSDADQCFRASQKLLADAEISKAKRVMFGRSIGATCAVHLAKSHTVHGLIVDSGLMSIKQLPTVQMLGPMVFQQQPELFQTLPEPFDTLGKLPAISCPVLVMHGDKDEIVPYSQAVQCHQSLKTSQKKLQCWAGASHNDVWMLYAEPWRREVKALLDQALCFENLYPWGVLVEAHSLSVAEMNGLQGRVLGPQEERFRVDFGEPTGVKALKPGNLKIIDLEAEKGVEDFPVGATVEAFGLSKAELNGLRGKVRGAKNDRVEVEFDDGPKALKPCNLKLLDCQYSKDPDLLVAQSCEVALATIEYWKSWEELEARIAGADSQETPEVDDLGSATHVCSSEMAAYCAQRAYLPDLSVFFNRFNISAEFYATQWFLTLFAYSLPFPHLLRVWDNFLCRGIKFIHRVGLALLKEAKSDLLGQNFDGAIERLRFLCQRSQLSPEALVALAMEFKVTNRFLSDLEQAITSPSGGSSRLPCCFLERDLDRGRTQCRFLMNERGPEGPSVEADGDTFWEASLPAPRVPQDPAAIPSEATQPPKEKKAKSQLKSFAKKSQQVLSKVKAPAVLSRSSGSPGLGWKLETGDIKRAKSNESMSPLGIFSIVLRR</sequence>
<feature type="domain" description="Serine aminopeptidase S33" evidence="3">
    <location>
        <begin position="84"/>
        <end position="196"/>
    </location>
</feature>
<dbReference type="EMBL" id="CAMXCT020006789">
    <property type="protein sequence ID" value="CAL1173450.1"/>
    <property type="molecule type" value="Genomic_DNA"/>
</dbReference>
<dbReference type="AlphaFoldDB" id="A0A9P1GSK3"/>
<evidence type="ECO:0000313" key="6">
    <source>
        <dbReference type="Proteomes" id="UP001152797"/>
    </source>
</evidence>
<dbReference type="SUPFAM" id="SSF47923">
    <property type="entry name" value="Ypt/Rab-GAP domain of gyp1p"/>
    <property type="match status" value="1"/>
</dbReference>
<dbReference type="Pfam" id="PF00566">
    <property type="entry name" value="RabGAP-TBC"/>
    <property type="match status" value="1"/>
</dbReference>
<dbReference type="EMBL" id="CAMXCT010006789">
    <property type="protein sequence ID" value="CAI4020075.1"/>
    <property type="molecule type" value="Genomic_DNA"/>
</dbReference>
<dbReference type="SUPFAM" id="SSF53474">
    <property type="entry name" value="alpha/beta-Hydrolases"/>
    <property type="match status" value="1"/>
</dbReference>
<dbReference type="Gene3D" id="1.10.472.80">
    <property type="entry name" value="Ypt/Rab-GAP domain of gyp1p, domain 3"/>
    <property type="match status" value="1"/>
</dbReference>
<proteinExistence type="predicted"/>
<evidence type="ECO:0000259" key="2">
    <source>
        <dbReference type="Pfam" id="PF00566"/>
    </source>
</evidence>
<dbReference type="PANTHER" id="PTHR12277:SF81">
    <property type="entry name" value="PROTEIN ABHD13"/>
    <property type="match status" value="1"/>
</dbReference>
<evidence type="ECO:0000259" key="3">
    <source>
        <dbReference type="Pfam" id="PF12146"/>
    </source>
</evidence>
<dbReference type="PANTHER" id="PTHR12277">
    <property type="entry name" value="ALPHA/BETA HYDROLASE DOMAIN-CONTAINING PROTEIN"/>
    <property type="match status" value="1"/>
</dbReference>
<dbReference type="Gene3D" id="3.40.50.1820">
    <property type="entry name" value="alpha/beta hydrolase"/>
    <property type="match status" value="1"/>
</dbReference>
<feature type="domain" description="Rab-GAP TBC" evidence="2">
    <location>
        <begin position="483"/>
        <end position="551"/>
    </location>
</feature>
<gene>
    <name evidence="4" type="ORF">C1SCF055_LOCUS44524</name>
</gene>
<evidence type="ECO:0000256" key="1">
    <source>
        <dbReference type="SAM" id="MobiDB-lite"/>
    </source>
</evidence>
<accession>A0A9P1GSK3</accession>
<name>A0A9P1GSK3_9DINO</name>
<dbReference type="Proteomes" id="UP001152797">
    <property type="component" value="Unassembled WGS sequence"/>
</dbReference>
<dbReference type="InterPro" id="IPR035969">
    <property type="entry name" value="Rab-GAP_TBC_sf"/>
</dbReference>
<protein>
    <submittedName>
        <fullName evidence="4">Uncharacterized protein</fullName>
    </submittedName>
</protein>
<feature type="region of interest" description="Disordered" evidence="1">
    <location>
        <begin position="648"/>
        <end position="671"/>
    </location>
</feature>
<dbReference type="InterPro" id="IPR022742">
    <property type="entry name" value="Hydrolase_4"/>
</dbReference>
<evidence type="ECO:0000313" key="4">
    <source>
        <dbReference type="EMBL" id="CAI4020075.1"/>
    </source>
</evidence>
<dbReference type="OrthoDB" id="10249433at2759"/>
<dbReference type="InterPro" id="IPR029058">
    <property type="entry name" value="AB_hydrolase_fold"/>
</dbReference>
<keyword evidence="6" id="KW-1185">Reference proteome</keyword>
<reference evidence="5 6" key="2">
    <citation type="submission" date="2024-05" db="EMBL/GenBank/DDBJ databases">
        <authorList>
            <person name="Chen Y."/>
            <person name="Shah S."/>
            <person name="Dougan E. K."/>
            <person name="Thang M."/>
            <person name="Chan C."/>
        </authorList>
    </citation>
    <scope>NUCLEOTIDE SEQUENCE [LARGE SCALE GENOMIC DNA]</scope>
</reference>
<comment type="caution">
    <text evidence="4">The sequence shown here is derived from an EMBL/GenBank/DDBJ whole genome shotgun (WGS) entry which is preliminary data.</text>
</comment>
<organism evidence="4">
    <name type="scientific">Cladocopium goreaui</name>
    <dbReference type="NCBI Taxonomy" id="2562237"/>
    <lineage>
        <taxon>Eukaryota</taxon>
        <taxon>Sar</taxon>
        <taxon>Alveolata</taxon>
        <taxon>Dinophyceae</taxon>
        <taxon>Suessiales</taxon>
        <taxon>Symbiodiniaceae</taxon>
        <taxon>Cladocopium</taxon>
    </lineage>
</organism>
<dbReference type="Pfam" id="PF12146">
    <property type="entry name" value="Hydrolase_4"/>
    <property type="match status" value="1"/>
</dbReference>
<evidence type="ECO:0000313" key="5">
    <source>
        <dbReference type="EMBL" id="CAL4807387.1"/>
    </source>
</evidence>